<dbReference type="Proteomes" id="UP000070544">
    <property type="component" value="Unassembled WGS sequence"/>
</dbReference>
<feature type="compositionally biased region" description="Polar residues" evidence="1">
    <location>
        <begin position="68"/>
        <end position="78"/>
    </location>
</feature>
<feature type="region of interest" description="Disordered" evidence="1">
    <location>
        <begin position="46"/>
        <end position="80"/>
    </location>
</feature>
<gene>
    <name evidence="2" type="ORF">M427DRAFT_152532</name>
</gene>
<dbReference type="OrthoDB" id="5599072at2759"/>
<proteinExistence type="predicted"/>
<organism evidence="2 3">
    <name type="scientific">Gonapodya prolifera (strain JEL478)</name>
    <name type="common">Monoblepharis prolifera</name>
    <dbReference type="NCBI Taxonomy" id="1344416"/>
    <lineage>
        <taxon>Eukaryota</taxon>
        <taxon>Fungi</taxon>
        <taxon>Fungi incertae sedis</taxon>
        <taxon>Chytridiomycota</taxon>
        <taxon>Chytridiomycota incertae sedis</taxon>
        <taxon>Monoblepharidomycetes</taxon>
        <taxon>Monoblepharidales</taxon>
        <taxon>Gonapodyaceae</taxon>
        <taxon>Gonapodya</taxon>
    </lineage>
</organism>
<evidence type="ECO:0000313" key="3">
    <source>
        <dbReference type="Proteomes" id="UP000070544"/>
    </source>
</evidence>
<evidence type="ECO:0000313" key="2">
    <source>
        <dbReference type="EMBL" id="KXS19553.1"/>
    </source>
</evidence>
<dbReference type="EMBL" id="KQ965738">
    <property type="protein sequence ID" value="KXS19553.1"/>
    <property type="molecule type" value="Genomic_DNA"/>
</dbReference>
<name>A0A139ASN0_GONPJ</name>
<feature type="region of interest" description="Disordered" evidence="1">
    <location>
        <begin position="238"/>
        <end position="265"/>
    </location>
</feature>
<protein>
    <submittedName>
        <fullName evidence="2">Uncharacterized protein</fullName>
    </submittedName>
</protein>
<keyword evidence="3" id="KW-1185">Reference proteome</keyword>
<feature type="compositionally biased region" description="Low complexity" evidence="1">
    <location>
        <begin position="46"/>
        <end position="67"/>
    </location>
</feature>
<reference evidence="2 3" key="1">
    <citation type="journal article" date="2015" name="Genome Biol. Evol.">
        <title>Phylogenomic analyses indicate that early fungi evolved digesting cell walls of algal ancestors of land plants.</title>
        <authorList>
            <person name="Chang Y."/>
            <person name="Wang S."/>
            <person name="Sekimoto S."/>
            <person name="Aerts A.L."/>
            <person name="Choi C."/>
            <person name="Clum A."/>
            <person name="LaButti K.M."/>
            <person name="Lindquist E.A."/>
            <person name="Yee Ngan C."/>
            <person name="Ohm R.A."/>
            <person name="Salamov A.A."/>
            <person name="Grigoriev I.V."/>
            <person name="Spatafora J.W."/>
            <person name="Berbee M.L."/>
        </authorList>
    </citation>
    <scope>NUCLEOTIDE SEQUENCE [LARGE SCALE GENOMIC DNA]</scope>
    <source>
        <strain evidence="2 3">JEL478</strain>
    </source>
</reference>
<evidence type="ECO:0000256" key="1">
    <source>
        <dbReference type="SAM" id="MobiDB-lite"/>
    </source>
</evidence>
<sequence>MDLDWCLVCSSHVAEGEIYCSEVCKHSDASQYASAEAIKIPSSPTSTVTLEELSSSPSSTDGSTVSTMVQDSPSSPSKSPFYMGNISASPYSFFRSRSDRERNIFGSIPVPESLYPLVSTPPCQTAAISFVNSRFDSPGYLRDTRKHALSDPTSLSAQDFRERHSIPLDFIMTPSNVSPVRNDVPITTMNHYSTAQVSSTSCVCPPSQCFCRAQSQAQRSQPSRPKAQRSALKLVIERQREPLQDLRPGAQPPASRGQERSSRGAALKSLRGQFSTLRHSPFLDSWQLAVDKTIACAC</sequence>
<accession>A0A139ASN0</accession>
<dbReference type="AlphaFoldDB" id="A0A139ASN0"/>